<keyword evidence="8" id="KW-0472">Membrane</keyword>
<evidence type="ECO:0000313" key="11">
    <source>
        <dbReference type="Proteomes" id="UP000244904"/>
    </source>
</evidence>
<keyword evidence="4 6" id="KW-0548">Nucleotidyltransferase</keyword>
<dbReference type="GO" id="GO:0016779">
    <property type="term" value="F:nucleotidyltransferase activity"/>
    <property type="evidence" value="ECO:0007669"/>
    <property type="project" value="UniProtKB-UniRule"/>
</dbReference>
<dbReference type="EMBL" id="OMOJ01000003">
    <property type="protein sequence ID" value="SPF80326.1"/>
    <property type="molecule type" value="Genomic_DNA"/>
</dbReference>
<keyword evidence="2 6" id="KW-0328">Glycosyltransferase</keyword>
<feature type="domain" description="DarT" evidence="9">
    <location>
        <begin position="286"/>
        <end position="467"/>
    </location>
</feature>
<keyword evidence="1 6" id="KW-1277">Toxin-antitoxin system</keyword>
<protein>
    <recommendedName>
        <fullName evidence="9">DarT domain-containing protein</fullName>
    </recommendedName>
</protein>
<dbReference type="Proteomes" id="UP000244904">
    <property type="component" value="Unassembled WGS sequence"/>
</dbReference>
<reference evidence="11" key="1">
    <citation type="submission" date="2018-03" db="EMBL/GenBank/DDBJ databases">
        <authorList>
            <person name="Rodrigo-Torres L."/>
            <person name="Arahal R. D."/>
            <person name="Lucena T."/>
        </authorList>
    </citation>
    <scope>NUCLEOTIDE SEQUENCE [LARGE SCALE GENOMIC DNA]</scope>
    <source>
        <strain evidence="11">CECT 8871</strain>
    </source>
</reference>
<dbReference type="InterPro" id="IPR029494">
    <property type="entry name" value="DarT"/>
</dbReference>
<accession>A0A2R8AWA8</accession>
<evidence type="ECO:0000256" key="7">
    <source>
        <dbReference type="SAM" id="MobiDB-lite"/>
    </source>
</evidence>
<feature type="transmembrane region" description="Helical" evidence="8">
    <location>
        <begin position="37"/>
        <end position="57"/>
    </location>
</feature>
<dbReference type="RefSeq" id="WP_108886184.1">
    <property type="nucleotide sequence ID" value="NZ_OMOJ01000003.1"/>
</dbReference>
<keyword evidence="8" id="KW-0812">Transmembrane</keyword>
<proteinExistence type="inferred from homology"/>
<evidence type="ECO:0000259" key="9">
    <source>
        <dbReference type="PROSITE" id="PS52018"/>
    </source>
</evidence>
<gene>
    <name evidence="10" type="ORF">PRI8871_02130</name>
</gene>
<evidence type="ECO:0000256" key="1">
    <source>
        <dbReference type="ARBA" id="ARBA00022649"/>
    </source>
</evidence>
<comment type="catalytic activity">
    <reaction evidence="6">
        <text>a thymidine in DNA + NAD(+) = an N-(ADP-alpha-D-ribosyl)-thymidine in DNA + nicotinamide + H(+)</text>
        <dbReference type="Rhea" id="RHEA:71651"/>
        <dbReference type="Rhea" id="RHEA-COMP:13556"/>
        <dbReference type="Rhea" id="RHEA-COMP:18051"/>
        <dbReference type="ChEBI" id="CHEBI:15378"/>
        <dbReference type="ChEBI" id="CHEBI:17154"/>
        <dbReference type="ChEBI" id="CHEBI:57540"/>
        <dbReference type="ChEBI" id="CHEBI:137386"/>
        <dbReference type="ChEBI" id="CHEBI:191199"/>
    </reaction>
</comment>
<feature type="active site" evidence="6">
    <location>
        <position position="422"/>
    </location>
</feature>
<dbReference type="PROSITE" id="PS52018">
    <property type="entry name" value="DART"/>
    <property type="match status" value="1"/>
</dbReference>
<evidence type="ECO:0000256" key="3">
    <source>
        <dbReference type="ARBA" id="ARBA00022679"/>
    </source>
</evidence>
<dbReference type="OrthoDB" id="7876332at2"/>
<sequence length="473" mass="53138">MTVLLYQALIVVSLIIVRILTPKYLIHLAWLWSAWSLLLIQVPWLMILQLAVTWIAYAKLSPNEPSKAPPVKKPAAPKAKIPVKQSAQRAKKPTPIARPVKEEQREGFLTKVNNGLENLNDSLDLATQKMEIDALFTIEEAVIRNIQERAKKRQDIGPEIRAMTVSQLRQKDWSELQPQDSDWRDDLTDAINAIVAKAAAHHRAAIKAHAKNKLDRRENARRDVRALFKADDMLRDELGYFWPMYPGLMPILAPEPPKPAPAPVAPAVMRPHGPAIAKIIRDRGITSLVHFTNLDNLSSIEEHGLLPLSDLRKRGLEHVTNDRQRVEGHPDALCLSISHPNARMFYKYRREARCGWAVLELSPDILTTHECSFYPRNAADHRMRGVPRSVLGTPEAFEAMFSGLDGRPADRAPNLPTDSQAEALVFGRIGPEHIRRIHVETDIEAAAADMVLTTRLAGYLIESTQYFRAAATA</sequence>
<feature type="binding site" evidence="6">
    <location>
        <position position="325"/>
    </location>
    <ligand>
        <name>NAD(+)</name>
        <dbReference type="ChEBI" id="CHEBI:57540"/>
    </ligand>
</feature>
<evidence type="ECO:0000313" key="10">
    <source>
        <dbReference type="EMBL" id="SPF80326.1"/>
    </source>
</evidence>
<dbReference type="AlphaFoldDB" id="A0A2R8AWA8"/>
<feature type="binding site" evidence="6">
    <location>
        <begin position="290"/>
        <end position="292"/>
    </location>
    <ligand>
        <name>NAD(+)</name>
        <dbReference type="ChEBI" id="CHEBI:57540"/>
    </ligand>
</feature>
<feature type="transmembrane region" description="Helical" evidence="8">
    <location>
        <begin position="6"/>
        <end position="25"/>
    </location>
</feature>
<dbReference type="Pfam" id="PF14487">
    <property type="entry name" value="DarT"/>
    <property type="match status" value="1"/>
</dbReference>
<dbReference type="GO" id="GO:0016757">
    <property type="term" value="F:glycosyltransferase activity"/>
    <property type="evidence" value="ECO:0007669"/>
    <property type="project" value="UniProtKB-UniRule"/>
</dbReference>
<keyword evidence="8" id="KW-1133">Transmembrane helix</keyword>
<evidence type="ECO:0000256" key="6">
    <source>
        <dbReference type="PROSITE-ProRule" id="PRU01362"/>
    </source>
</evidence>
<feature type="active site" description="Proton acceptor" evidence="6">
    <location>
        <position position="325"/>
    </location>
</feature>
<evidence type="ECO:0000256" key="4">
    <source>
        <dbReference type="ARBA" id="ARBA00022695"/>
    </source>
</evidence>
<comment type="similarity">
    <text evidence="6">Belongs to the DarT ADP-ribosyltransferase family.</text>
</comment>
<evidence type="ECO:0000256" key="5">
    <source>
        <dbReference type="ARBA" id="ARBA00023125"/>
    </source>
</evidence>
<keyword evidence="5 6" id="KW-0238">DNA-binding</keyword>
<evidence type="ECO:0000256" key="2">
    <source>
        <dbReference type="ARBA" id="ARBA00022676"/>
    </source>
</evidence>
<keyword evidence="11" id="KW-1185">Reference proteome</keyword>
<keyword evidence="3 6" id="KW-0808">Transferase</keyword>
<organism evidence="10 11">
    <name type="scientific">Pseudoprimorskyibacter insulae</name>
    <dbReference type="NCBI Taxonomy" id="1695997"/>
    <lineage>
        <taxon>Bacteria</taxon>
        <taxon>Pseudomonadati</taxon>
        <taxon>Pseudomonadota</taxon>
        <taxon>Alphaproteobacteria</taxon>
        <taxon>Rhodobacterales</taxon>
        <taxon>Paracoccaceae</taxon>
        <taxon>Pseudoprimorskyibacter</taxon>
    </lineage>
</organism>
<feature type="region of interest" description="Disordered" evidence="7">
    <location>
        <begin position="63"/>
        <end position="99"/>
    </location>
</feature>
<name>A0A2R8AWA8_9RHOB</name>
<feature type="compositionally biased region" description="Low complexity" evidence="7">
    <location>
        <begin position="73"/>
        <end position="84"/>
    </location>
</feature>
<dbReference type="GO" id="GO:0003677">
    <property type="term" value="F:DNA binding"/>
    <property type="evidence" value="ECO:0007669"/>
    <property type="project" value="UniProtKB-UniRule"/>
</dbReference>
<evidence type="ECO:0000256" key="8">
    <source>
        <dbReference type="SAM" id="Phobius"/>
    </source>
</evidence>
<comment type="caution">
    <text evidence="6">Lacks conserved residue(s) required for the propagation of feature annotation.</text>
</comment>